<reference evidence="8" key="1">
    <citation type="submission" date="2017-02" db="EMBL/GenBank/DDBJ databases">
        <authorList>
            <person name="Varghese N."/>
            <person name="Submissions S."/>
        </authorList>
    </citation>
    <scope>NUCLEOTIDE SEQUENCE [LARGE SCALE GENOMIC DNA]</scope>
    <source>
        <strain evidence="8">USBA 833</strain>
    </source>
</reference>
<comment type="subcellular location">
    <subcellularLocation>
        <location evidence="1">Membrane</location>
        <topology evidence="1">Multi-pass membrane protein</topology>
    </subcellularLocation>
</comment>
<dbReference type="RefSeq" id="WP_078696300.1">
    <property type="nucleotide sequence ID" value="NZ_FUYH01000007.1"/>
</dbReference>
<dbReference type="AlphaFoldDB" id="A0A1T4XBZ0"/>
<dbReference type="EMBL" id="FUYH01000007">
    <property type="protein sequence ID" value="SKA87033.1"/>
    <property type="molecule type" value="Genomic_DNA"/>
</dbReference>
<dbReference type="PANTHER" id="PTHR21716">
    <property type="entry name" value="TRANSMEMBRANE PROTEIN"/>
    <property type="match status" value="1"/>
</dbReference>
<keyword evidence="5 6" id="KW-0472">Membrane</keyword>
<keyword evidence="8" id="KW-1185">Reference proteome</keyword>
<feature type="transmembrane region" description="Helical" evidence="6">
    <location>
        <begin position="217"/>
        <end position="244"/>
    </location>
</feature>
<accession>A0A1T4XBZ0</accession>
<evidence type="ECO:0000256" key="3">
    <source>
        <dbReference type="ARBA" id="ARBA00022692"/>
    </source>
</evidence>
<evidence type="ECO:0000256" key="4">
    <source>
        <dbReference type="ARBA" id="ARBA00022989"/>
    </source>
</evidence>
<gene>
    <name evidence="7" type="ORF">SAMN05443428_107161</name>
</gene>
<dbReference type="PANTHER" id="PTHR21716:SF68">
    <property type="entry name" value="TRANSPORT PROTEIN YTVI-RELATED"/>
    <property type="match status" value="1"/>
</dbReference>
<dbReference type="GO" id="GO:0055085">
    <property type="term" value="P:transmembrane transport"/>
    <property type="evidence" value="ECO:0007669"/>
    <property type="project" value="TreeGrafter"/>
</dbReference>
<comment type="similarity">
    <text evidence="2">Belongs to the autoinducer-2 exporter (AI-2E) (TC 2.A.86) family.</text>
</comment>
<organism evidence="7 8">
    <name type="scientific">Caloramator quimbayensis</name>
    <dbReference type="NCBI Taxonomy" id="1147123"/>
    <lineage>
        <taxon>Bacteria</taxon>
        <taxon>Bacillati</taxon>
        <taxon>Bacillota</taxon>
        <taxon>Clostridia</taxon>
        <taxon>Eubacteriales</taxon>
        <taxon>Clostridiaceae</taxon>
        <taxon>Caloramator</taxon>
    </lineage>
</organism>
<evidence type="ECO:0000313" key="7">
    <source>
        <dbReference type="EMBL" id="SKA87033.1"/>
    </source>
</evidence>
<dbReference type="GO" id="GO:0016020">
    <property type="term" value="C:membrane"/>
    <property type="evidence" value="ECO:0007669"/>
    <property type="project" value="UniProtKB-SubCell"/>
</dbReference>
<evidence type="ECO:0000313" key="8">
    <source>
        <dbReference type="Proteomes" id="UP000190105"/>
    </source>
</evidence>
<name>A0A1T4XBZ0_9CLOT</name>
<feature type="transmembrane region" description="Helical" evidence="6">
    <location>
        <begin position="251"/>
        <end position="271"/>
    </location>
</feature>
<feature type="transmembrane region" description="Helical" evidence="6">
    <location>
        <begin position="291"/>
        <end position="313"/>
    </location>
</feature>
<dbReference type="OrthoDB" id="9774361at2"/>
<dbReference type="InterPro" id="IPR002549">
    <property type="entry name" value="AI-2E-like"/>
</dbReference>
<feature type="transmembrane region" description="Helical" evidence="6">
    <location>
        <begin position="61"/>
        <end position="83"/>
    </location>
</feature>
<sequence>MIKRNLAILKIIAVLLIVTVILKICLVFLWPFVFSILLIIIVEPFIKGFIKFGFSRKSSCILSYLIVIVLILLTAYFISNYAYKQIIEFFHNLPNIIMILSDNLKLFNNKNNSYMQIISTFENFLMTYRSKIIQTILSTLNGFIYSILIIITSLLTSIDLPKIKNKLKNIIPYEAFLITNTVINKISQIISAEIKLVLITTIETVIGLYTLGVNNALTIGIICGILDILPVVGPSLIFIPWIVYEILIKKIIFAIGLIFLYVLLQIIRQILEIKIVGNNLKLHPVTTILSLYIGILIFGVWGVIFGPFMIILLKELFNKYYEGRFRIYL</sequence>
<dbReference type="Pfam" id="PF01594">
    <property type="entry name" value="AI-2E_transport"/>
    <property type="match status" value="1"/>
</dbReference>
<keyword evidence="4 6" id="KW-1133">Transmembrane helix</keyword>
<evidence type="ECO:0000256" key="5">
    <source>
        <dbReference type="ARBA" id="ARBA00023136"/>
    </source>
</evidence>
<dbReference type="Proteomes" id="UP000190105">
    <property type="component" value="Unassembled WGS sequence"/>
</dbReference>
<keyword evidence="3 6" id="KW-0812">Transmembrane</keyword>
<evidence type="ECO:0000256" key="6">
    <source>
        <dbReference type="SAM" id="Phobius"/>
    </source>
</evidence>
<evidence type="ECO:0000256" key="1">
    <source>
        <dbReference type="ARBA" id="ARBA00004141"/>
    </source>
</evidence>
<dbReference type="STRING" id="1147123.SAMN05443428_107161"/>
<protein>
    <submittedName>
        <fullName evidence="7">Sporulation integral membrane protein YtvI</fullName>
    </submittedName>
</protein>
<evidence type="ECO:0000256" key="2">
    <source>
        <dbReference type="ARBA" id="ARBA00009773"/>
    </source>
</evidence>
<feature type="transmembrane region" description="Helical" evidence="6">
    <location>
        <begin position="7"/>
        <end position="30"/>
    </location>
</feature>
<proteinExistence type="inferred from homology"/>
<feature type="transmembrane region" description="Helical" evidence="6">
    <location>
        <begin position="132"/>
        <end position="158"/>
    </location>
</feature>